<name>A0A9X3BH59_9BACT</name>
<evidence type="ECO:0000313" key="1">
    <source>
        <dbReference type="EMBL" id="MCU7551964.1"/>
    </source>
</evidence>
<dbReference type="EMBL" id="JAOTIF010000026">
    <property type="protein sequence ID" value="MCU7551964.1"/>
    <property type="molecule type" value="Genomic_DNA"/>
</dbReference>
<comment type="caution">
    <text evidence="1">The sequence shown here is derived from an EMBL/GenBank/DDBJ whole genome shotgun (WGS) entry which is preliminary data.</text>
</comment>
<accession>A0A9X3BH59</accession>
<dbReference type="Proteomes" id="UP001155483">
    <property type="component" value="Unassembled WGS sequence"/>
</dbReference>
<reference evidence="1" key="1">
    <citation type="submission" date="2022-09" db="EMBL/GenBank/DDBJ databases">
        <authorList>
            <person name="Yuan C."/>
            <person name="Ke Z."/>
        </authorList>
    </citation>
    <scope>NUCLEOTIDE SEQUENCE</scope>
    <source>
        <strain evidence="1">LB-8</strain>
    </source>
</reference>
<gene>
    <name evidence="1" type="ORF">OCK74_22785</name>
</gene>
<organism evidence="1 2">
    <name type="scientific">Paraflavisolibacter caeni</name>
    <dbReference type="NCBI Taxonomy" id="2982496"/>
    <lineage>
        <taxon>Bacteria</taxon>
        <taxon>Pseudomonadati</taxon>
        <taxon>Bacteroidota</taxon>
        <taxon>Chitinophagia</taxon>
        <taxon>Chitinophagales</taxon>
        <taxon>Chitinophagaceae</taxon>
        <taxon>Paraflavisolibacter</taxon>
    </lineage>
</organism>
<reference evidence="1" key="2">
    <citation type="submission" date="2023-04" db="EMBL/GenBank/DDBJ databases">
        <title>Paracnuella aquatica gen. nov., sp. nov., a member of the family Chitinophagaceae isolated from a hot spring.</title>
        <authorList>
            <person name="Wang C."/>
        </authorList>
    </citation>
    <scope>NUCLEOTIDE SEQUENCE</scope>
    <source>
        <strain evidence="1">LB-8</strain>
    </source>
</reference>
<dbReference type="RefSeq" id="WP_279299401.1">
    <property type="nucleotide sequence ID" value="NZ_JAOTIF010000026.1"/>
</dbReference>
<keyword evidence="2" id="KW-1185">Reference proteome</keyword>
<dbReference type="AlphaFoldDB" id="A0A9X3BH59"/>
<sequence>MKTQNTQQEIMLVLNTTFSQREWCPVNSSNSKPLSQEERLIEACWNGMLPELLPEIMNQSSNGKKLFLWHIRQSKSLFMELGESPVSIERHSSIDPHYFIQNDLMN</sequence>
<evidence type="ECO:0000313" key="2">
    <source>
        <dbReference type="Proteomes" id="UP001155483"/>
    </source>
</evidence>
<protein>
    <submittedName>
        <fullName evidence="1">Uncharacterized protein</fullName>
    </submittedName>
</protein>
<proteinExistence type="predicted"/>